<evidence type="ECO:0000313" key="1">
    <source>
        <dbReference type="EMBL" id="GFR98572.1"/>
    </source>
</evidence>
<gene>
    <name evidence="1" type="ORF">ElyMa_004505500</name>
</gene>
<dbReference type="EMBL" id="BMAT01009100">
    <property type="protein sequence ID" value="GFR98572.1"/>
    <property type="molecule type" value="Genomic_DNA"/>
</dbReference>
<protein>
    <submittedName>
        <fullName evidence="1">Uncharacterized protein</fullName>
    </submittedName>
</protein>
<evidence type="ECO:0000313" key="2">
    <source>
        <dbReference type="Proteomes" id="UP000762676"/>
    </source>
</evidence>
<name>A0AAV4HK81_9GAST</name>
<keyword evidence="2" id="KW-1185">Reference proteome</keyword>
<dbReference type="AlphaFoldDB" id="A0AAV4HK81"/>
<organism evidence="1 2">
    <name type="scientific">Elysia marginata</name>
    <dbReference type="NCBI Taxonomy" id="1093978"/>
    <lineage>
        <taxon>Eukaryota</taxon>
        <taxon>Metazoa</taxon>
        <taxon>Spiralia</taxon>
        <taxon>Lophotrochozoa</taxon>
        <taxon>Mollusca</taxon>
        <taxon>Gastropoda</taxon>
        <taxon>Heterobranchia</taxon>
        <taxon>Euthyneura</taxon>
        <taxon>Panpulmonata</taxon>
        <taxon>Sacoglossa</taxon>
        <taxon>Placobranchoidea</taxon>
        <taxon>Plakobranchidae</taxon>
        <taxon>Elysia</taxon>
    </lineage>
</organism>
<proteinExistence type="predicted"/>
<accession>A0AAV4HK81</accession>
<sequence>MGVTSQRLGNLGDSRYIGATTVLIAVWMVTTDRRQAKPGAVRACDPIATSTVDFSFNKPLKNQVVCKSARPVQRELAADKTRRQLMRQTLGQTPLGLTPLVER</sequence>
<comment type="caution">
    <text evidence="1">The sequence shown here is derived from an EMBL/GenBank/DDBJ whole genome shotgun (WGS) entry which is preliminary data.</text>
</comment>
<reference evidence="1 2" key="1">
    <citation type="journal article" date="2021" name="Elife">
        <title>Chloroplast acquisition without the gene transfer in kleptoplastic sea slugs, Plakobranchus ocellatus.</title>
        <authorList>
            <person name="Maeda T."/>
            <person name="Takahashi S."/>
            <person name="Yoshida T."/>
            <person name="Shimamura S."/>
            <person name="Takaki Y."/>
            <person name="Nagai Y."/>
            <person name="Toyoda A."/>
            <person name="Suzuki Y."/>
            <person name="Arimoto A."/>
            <person name="Ishii H."/>
            <person name="Satoh N."/>
            <person name="Nishiyama T."/>
            <person name="Hasebe M."/>
            <person name="Maruyama T."/>
            <person name="Minagawa J."/>
            <person name="Obokata J."/>
            <person name="Shigenobu S."/>
        </authorList>
    </citation>
    <scope>NUCLEOTIDE SEQUENCE [LARGE SCALE GENOMIC DNA]</scope>
</reference>
<dbReference type="Proteomes" id="UP000762676">
    <property type="component" value="Unassembled WGS sequence"/>
</dbReference>